<feature type="domain" description="RsdA/BaiN/AoA(So)-like Rossmann fold-like" evidence="5">
    <location>
        <begin position="3"/>
        <end position="408"/>
    </location>
</feature>
<keyword evidence="3" id="KW-0274">FAD</keyword>
<evidence type="ECO:0000256" key="2">
    <source>
        <dbReference type="ARBA" id="ARBA00022630"/>
    </source>
</evidence>
<dbReference type="Gene3D" id="3.50.50.60">
    <property type="entry name" value="FAD/NAD(P)-binding domain"/>
    <property type="match status" value="1"/>
</dbReference>
<dbReference type="Gene3D" id="2.40.30.10">
    <property type="entry name" value="Translation factors"/>
    <property type="match status" value="1"/>
</dbReference>
<dbReference type="NCBIfam" id="TIGR00275">
    <property type="entry name" value="aminoacetone oxidase family FAD-binding enzyme"/>
    <property type="match status" value="1"/>
</dbReference>
<dbReference type="InterPro" id="IPR057661">
    <property type="entry name" value="RsdA/BaiN/AoA(So)_Rossmann"/>
</dbReference>
<dbReference type="InterPro" id="IPR055178">
    <property type="entry name" value="RsdA/BaiN/AoA(So)-like_dom"/>
</dbReference>
<evidence type="ECO:0000313" key="8">
    <source>
        <dbReference type="Proteomes" id="UP000220005"/>
    </source>
</evidence>
<comment type="caution">
    <text evidence="7">The sequence shown here is derived from an EMBL/GenBank/DDBJ whole genome shotgun (WGS) entry which is preliminary data.</text>
</comment>
<evidence type="ECO:0000256" key="3">
    <source>
        <dbReference type="ARBA" id="ARBA00022827"/>
    </source>
</evidence>
<dbReference type="AlphaFoldDB" id="A0A2A7ARQ2"/>
<accession>A0A2A7ARQ2</accession>
<protein>
    <submittedName>
        <fullName evidence="7">Aminoacetone oxidase family FAD-binding enzyme</fullName>
    </submittedName>
</protein>
<dbReference type="InterPro" id="IPR036188">
    <property type="entry name" value="FAD/NAD-bd_sf"/>
</dbReference>
<comment type="cofactor">
    <cofactor evidence="1">
        <name>FAD</name>
        <dbReference type="ChEBI" id="CHEBI:57692"/>
    </cofactor>
</comment>
<organism evidence="7 8">
    <name type="scientific">Faecalibacterium prausnitzii</name>
    <dbReference type="NCBI Taxonomy" id="853"/>
    <lineage>
        <taxon>Bacteria</taxon>
        <taxon>Bacillati</taxon>
        <taxon>Bacillota</taxon>
        <taxon>Clostridia</taxon>
        <taxon>Eubacteriales</taxon>
        <taxon>Oscillospiraceae</taxon>
        <taxon>Faecalibacterium</taxon>
    </lineage>
</organism>
<dbReference type="RefSeq" id="WP_097839140.1">
    <property type="nucleotide sequence ID" value="NZ_NMTY01000009.1"/>
</dbReference>
<sequence length="431" mass="45379">MQQIVILGGGAAGMAAALAAAQAAGSAVRITLLDRNPRCGKKLLATGNGRCNLDNTGIAPECYFTADPKALAPLLAAVERSAPLEWFRALGLYTRTDEAGRVYPYSNQAADVLALLEGQMARLGVEVRTGCTVNTISQNRNGYTVLFDSAEHSNETLHADAVICALGGNAGPQFGTDGFGTKFAAQCGGKLEPLYPCLTALQVAKPNRSLAGIRAKATASLLDLDRHTTLAAETGEVQFTEYGLSGICIMQLSGLLAPKRGPKRPAVELDLFPALDEAALTALFAGRVSLLPGKTPADLWTGLLNPKLGKALWAAAHLPDNPLNTLPDAAWQVLANTAKHWLFEGLTPCGWKQAQTTGGGLSLTELEPSFQFKGCPGLYFVGETLDCAGMCGGFNLHWAFGSGITAGRDAVRWLSAARHPAHKKRGQRNSG</sequence>
<dbReference type="Proteomes" id="UP000220005">
    <property type="component" value="Unassembled WGS sequence"/>
</dbReference>
<dbReference type="Pfam" id="PF22780">
    <property type="entry name" value="HI0933_like_1st"/>
    <property type="match status" value="1"/>
</dbReference>
<evidence type="ECO:0000259" key="5">
    <source>
        <dbReference type="Pfam" id="PF03486"/>
    </source>
</evidence>
<keyword evidence="4" id="KW-0732">Signal</keyword>
<dbReference type="InterPro" id="IPR004792">
    <property type="entry name" value="BaiN-like"/>
</dbReference>
<evidence type="ECO:0000259" key="6">
    <source>
        <dbReference type="Pfam" id="PF22780"/>
    </source>
</evidence>
<reference evidence="7 8" key="1">
    <citation type="journal article" date="2017" name="Front. Microbiol.">
        <title>New Insights into the Diversity of the Genus Faecalibacterium.</title>
        <authorList>
            <person name="Benevides L."/>
            <person name="Burman S."/>
            <person name="Martin R."/>
            <person name="Robert V."/>
            <person name="Thomas M."/>
            <person name="Miquel S."/>
            <person name="Chain F."/>
            <person name="Sokol H."/>
            <person name="Bermudez-Humaran L.G."/>
            <person name="Morrison M."/>
            <person name="Langella P."/>
            <person name="Azevedo V.A."/>
            <person name="Chatel J.M."/>
            <person name="Soares S."/>
        </authorList>
    </citation>
    <scope>NUCLEOTIDE SEQUENCE [LARGE SCALE GENOMIC DNA]</scope>
    <source>
        <strain evidence="7 8">CNCM I 4575</strain>
    </source>
</reference>
<dbReference type="EMBL" id="NMTY01000009">
    <property type="protein sequence ID" value="PDX81865.1"/>
    <property type="molecule type" value="Genomic_DNA"/>
</dbReference>
<dbReference type="SUPFAM" id="SSF160996">
    <property type="entry name" value="HI0933 insert domain-like"/>
    <property type="match status" value="1"/>
</dbReference>
<name>A0A2A7ARQ2_9FIRM</name>
<dbReference type="InterPro" id="IPR023166">
    <property type="entry name" value="BaiN-like_dom_sf"/>
</dbReference>
<proteinExistence type="predicted"/>
<feature type="signal peptide" evidence="4">
    <location>
        <begin position="1"/>
        <end position="19"/>
    </location>
</feature>
<dbReference type="SUPFAM" id="SSF51905">
    <property type="entry name" value="FAD/NAD(P)-binding domain"/>
    <property type="match status" value="1"/>
</dbReference>
<keyword evidence="2" id="KW-0285">Flavoprotein</keyword>
<dbReference type="Gene3D" id="1.10.8.260">
    <property type="entry name" value="HI0933 insert domain-like"/>
    <property type="match status" value="1"/>
</dbReference>
<evidence type="ECO:0000313" key="7">
    <source>
        <dbReference type="EMBL" id="PDX81865.1"/>
    </source>
</evidence>
<evidence type="ECO:0000256" key="4">
    <source>
        <dbReference type="SAM" id="SignalP"/>
    </source>
</evidence>
<dbReference type="PANTHER" id="PTHR42887:SF2">
    <property type="entry name" value="OS12G0638800 PROTEIN"/>
    <property type="match status" value="1"/>
</dbReference>
<dbReference type="Pfam" id="PF03486">
    <property type="entry name" value="HI0933_like"/>
    <property type="match status" value="1"/>
</dbReference>
<dbReference type="PANTHER" id="PTHR42887">
    <property type="entry name" value="OS12G0638800 PROTEIN"/>
    <property type="match status" value="1"/>
</dbReference>
<gene>
    <name evidence="7" type="ORF">CGS58_04875</name>
</gene>
<feature type="chain" id="PRO_5039433444" evidence="4">
    <location>
        <begin position="20"/>
        <end position="431"/>
    </location>
</feature>
<feature type="domain" description="RsdA/BaiN/AoA(So)-like insert" evidence="6">
    <location>
        <begin position="196"/>
        <end position="344"/>
    </location>
</feature>
<evidence type="ECO:0000256" key="1">
    <source>
        <dbReference type="ARBA" id="ARBA00001974"/>
    </source>
</evidence>